<feature type="non-terminal residue" evidence="1">
    <location>
        <position position="130"/>
    </location>
</feature>
<evidence type="ECO:0000313" key="2">
    <source>
        <dbReference type="Proteomes" id="UP001529369"/>
    </source>
</evidence>
<dbReference type="Proteomes" id="UP001529369">
    <property type="component" value="Unassembled WGS sequence"/>
</dbReference>
<dbReference type="EMBL" id="JAUFPN010000126">
    <property type="protein sequence ID" value="MDN3564950.1"/>
    <property type="molecule type" value="Genomic_DNA"/>
</dbReference>
<evidence type="ECO:0008006" key="3">
    <source>
        <dbReference type="Google" id="ProtNLM"/>
    </source>
</evidence>
<keyword evidence="2" id="KW-1185">Reference proteome</keyword>
<sequence length="130" mass="12663">LALLAAPALARAEAPGGSVTLLVGAAAGGGPDLWARGFAPFLERHWPRAAIAVLNRPGEGGLAAARSLAAALAGANVIASVATPQLLARAVEAAAVPLLERLAFIAAVAEEPLLLVGPAGADAGLAALRA</sequence>
<name>A0ABT8A5L6_9PROT</name>
<reference evidence="2" key="1">
    <citation type="journal article" date="2019" name="Int. J. Syst. Evol. Microbiol.">
        <title>The Global Catalogue of Microorganisms (GCM) 10K type strain sequencing project: providing services to taxonomists for standard genome sequencing and annotation.</title>
        <authorList>
            <consortium name="The Broad Institute Genomics Platform"/>
            <consortium name="The Broad Institute Genome Sequencing Center for Infectious Disease"/>
            <person name="Wu L."/>
            <person name="Ma J."/>
        </authorList>
    </citation>
    <scope>NUCLEOTIDE SEQUENCE [LARGE SCALE GENOMIC DNA]</scope>
    <source>
        <strain evidence="2">CECT 7131</strain>
    </source>
</reference>
<accession>A0ABT8A5L6</accession>
<evidence type="ECO:0000313" key="1">
    <source>
        <dbReference type="EMBL" id="MDN3564950.1"/>
    </source>
</evidence>
<organism evidence="1 2">
    <name type="scientific">Paeniroseomonas aquatica</name>
    <dbReference type="NCBI Taxonomy" id="373043"/>
    <lineage>
        <taxon>Bacteria</taxon>
        <taxon>Pseudomonadati</taxon>
        <taxon>Pseudomonadota</taxon>
        <taxon>Alphaproteobacteria</taxon>
        <taxon>Acetobacterales</taxon>
        <taxon>Acetobacteraceae</taxon>
        <taxon>Paeniroseomonas</taxon>
    </lineage>
</organism>
<proteinExistence type="predicted"/>
<comment type="caution">
    <text evidence="1">The sequence shown here is derived from an EMBL/GenBank/DDBJ whole genome shotgun (WGS) entry which is preliminary data.</text>
</comment>
<protein>
    <recommendedName>
        <fullName evidence="3">Tripartite tricarboxylate transporter substrate binding protein</fullName>
    </recommendedName>
</protein>
<dbReference type="Gene3D" id="3.40.190.150">
    <property type="entry name" value="Bordetella uptake gene, domain 1"/>
    <property type="match status" value="1"/>
</dbReference>
<feature type="non-terminal residue" evidence="1">
    <location>
        <position position="1"/>
    </location>
</feature>
<gene>
    <name evidence="1" type="ORF">QWZ14_11310</name>
</gene>
<dbReference type="InterPro" id="IPR042100">
    <property type="entry name" value="Bug_dom1"/>
</dbReference>